<evidence type="ECO:0000256" key="1">
    <source>
        <dbReference type="PROSITE-ProRule" id="PRU00182"/>
    </source>
</evidence>
<dbReference type="InterPro" id="IPR002942">
    <property type="entry name" value="S4_RNA-bd"/>
</dbReference>
<keyword evidence="4" id="KW-1185">Reference proteome</keyword>
<protein>
    <submittedName>
        <fullName evidence="3">RNA-binding protein</fullName>
    </submittedName>
</protein>
<keyword evidence="1" id="KW-0694">RNA-binding</keyword>
<dbReference type="Gene3D" id="3.10.290.10">
    <property type="entry name" value="RNA-binding S4 domain"/>
    <property type="match status" value="1"/>
</dbReference>
<gene>
    <name evidence="3" type="ORF">G3M99_01480</name>
</gene>
<dbReference type="RefSeq" id="WP_061994863.1">
    <property type="nucleotide sequence ID" value="NZ_JAAGPU010000001.1"/>
</dbReference>
<dbReference type="InterPro" id="IPR036986">
    <property type="entry name" value="S4_RNA-bd_sf"/>
</dbReference>
<proteinExistence type="predicted"/>
<dbReference type="CDD" id="cd00165">
    <property type="entry name" value="S4"/>
    <property type="match status" value="1"/>
</dbReference>
<dbReference type="SUPFAM" id="SSF55174">
    <property type="entry name" value="Alpha-L RNA-binding motif"/>
    <property type="match status" value="1"/>
</dbReference>
<dbReference type="InterPro" id="IPR040591">
    <property type="entry name" value="RqcP2_RBD"/>
</dbReference>
<evidence type="ECO:0000259" key="2">
    <source>
        <dbReference type="SMART" id="SM00363"/>
    </source>
</evidence>
<organism evidence="3 4">
    <name type="scientific">Clostridium senegalense</name>
    <dbReference type="NCBI Taxonomy" id="1465809"/>
    <lineage>
        <taxon>Bacteria</taxon>
        <taxon>Bacillati</taxon>
        <taxon>Bacillota</taxon>
        <taxon>Clostridia</taxon>
        <taxon>Eubacteriales</taxon>
        <taxon>Clostridiaceae</taxon>
        <taxon>Clostridium</taxon>
    </lineage>
</organism>
<dbReference type="Gene3D" id="3.30.70.330">
    <property type="match status" value="1"/>
</dbReference>
<feature type="domain" description="RNA-binding S4" evidence="2">
    <location>
        <begin position="182"/>
        <end position="242"/>
    </location>
</feature>
<sequence>MMNKKEFLNHFSGYDENIIYKLYDKLLLADKTNKVVYSRFFIYKGIYNKLKSIEKSIDIKIYCNGIFEECERVMISISSYEIPSYYPMVLLKIVNKSKFKNLSHKDYLGSIMAQGIKRELLGDLIVQDNSAYVPVVEEIVDFLMLNLNSIGKCPCEVIELQDNVLNIPKINFEEKIIIVTSLRLDNIISGICNISRSKALDLIQCGRVLINYVEETRKDKIIIKEDIVTIRTYGKFKIGEVIGKTNSDRFKISIKKYN</sequence>
<dbReference type="EMBL" id="JAAGPU010000001">
    <property type="protein sequence ID" value="NEU03544.1"/>
    <property type="molecule type" value="Genomic_DNA"/>
</dbReference>
<dbReference type="SMART" id="SM00363">
    <property type="entry name" value="S4"/>
    <property type="match status" value="1"/>
</dbReference>
<accession>A0A6M0H095</accession>
<comment type="caution">
    <text evidence="3">The sequence shown here is derived from an EMBL/GenBank/DDBJ whole genome shotgun (WGS) entry which is preliminary data.</text>
</comment>
<name>A0A6M0H095_9CLOT</name>
<dbReference type="AlphaFoldDB" id="A0A6M0H095"/>
<reference evidence="3 4" key="1">
    <citation type="submission" date="2020-02" db="EMBL/GenBank/DDBJ databases">
        <title>Genome assembly of a novel Clostridium senegalense strain.</title>
        <authorList>
            <person name="Gupta T.B."/>
            <person name="Jauregui R."/>
            <person name="Maclean P."/>
            <person name="Nawarathana A."/>
            <person name="Brightwell G."/>
        </authorList>
    </citation>
    <scope>NUCLEOTIDE SEQUENCE [LARGE SCALE GENOMIC DNA]</scope>
    <source>
        <strain evidence="3 4">AGRFS4</strain>
    </source>
</reference>
<evidence type="ECO:0000313" key="3">
    <source>
        <dbReference type="EMBL" id="NEU03544.1"/>
    </source>
</evidence>
<evidence type="ECO:0000313" key="4">
    <source>
        <dbReference type="Proteomes" id="UP000481872"/>
    </source>
</evidence>
<dbReference type="PROSITE" id="PS50889">
    <property type="entry name" value="S4"/>
    <property type="match status" value="1"/>
</dbReference>
<dbReference type="GO" id="GO:0003723">
    <property type="term" value="F:RNA binding"/>
    <property type="evidence" value="ECO:0007669"/>
    <property type="project" value="UniProtKB-KW"/>
</dbReference>
<dbReference type="InterPro" id="IPR012677">
    <property type="entry name" value="Nucleotide-bd_a/b_plait_sf"/>
</dbReference>
<dbReference type="Proteomes" id="UP000481872">
    <property type="component" value="Unassembled WGS sequence"/>
</dbReference>
<dbReference type="Pfam" id="PF17774">
    <property type="entry name" value="YlmH_RBD"/>
    <property type="match status" value="1"/>
</dbReference>